<proteinExistence type="predicted"/>
<accession>A0A9X2FHI3</accession>
<dbReference type="RefSeq" id="WP_252853084.1">
    <property type="nucleotide sequence ID" value="NZ_JAMXLR010000048.1"/>
</dbReference>
<gene>
    <name evidence="1" type="ORF">NG895_13760</name>
</gene>
<reference evidence="1" key="1">
    <citation type="submission" date="2022-06" db="EMBL/GenBank/DDBJ databases">
        <title>Aeoliella straminimaris, a novel planctomycete from sediments.</title>
        <authorList>
            <person name="Vitorino I.R."/>
            <person name="Lage O.M."/>
        </authorList>
    </citation>
    <scope>NUCLEOTIDE SEQUENCE</scope>
    <source>
        <strain evidence="1">ICT_H6.2</strain>
    </source>
</reference>
<dbReference type="Proteomes" id="UP001155241">
    <property type="component" value="Unassembled WGS sequence"/>
</dbReference>
<dbReference type="EMBL" id="JAMXLR010000048">
    <property type="protein sequence ID" value="MCO6044971.1"/>
    <property type="molecule type" value="Genomic_DNA"/>
</dbReference>
<organism evidence="1 2">
    <name type="scientific">Aeoliella straminimaris</name>
    <dbReference type="NCBI Taxonomy" id="2954799"/>
    <lineage>
        <taxon>Bacteria</taxon>
        <taxon>Pseudomonadati</taxon>
        <taxon>Planctomycetota</taxon>
        <taxon>Planctomycetia</taxon>
        <taxon>Pirellulales</taxon>
        <taxon>Lacipirellulaceae</taxon>
        <taxon>Aeoliella</taxon>
    </lineage>
</organism>
<evidence type="ECO:0000313" key="2">
    <source>
        <dbReference type="Proteomes" id="UP001155241"/>
    </source>
</evidence>
<keyword evidence="2" id="KW-1185">Reference proteome</keyword>
<protein>
    <submittedName>
        <fullName evidence="1">Uncharacterized protein</fullName>
    </submittedName>
</protein>
<dbReference type="AlphaFoldDB" id="A0A9X2FHI3"/>
<name>A0A9X2FHI3_9BACT</name>
<sequence>MSEPLSNQTLEAYLDEALPPDEMVAIEDQLRTSDALREQLKAVTGRRDAGVHSLGGIWRRHRLTCPSRPELGNYLMGILTDDAADYIRFHIEVAGCRVCTASIADLTAAQEAADSEEVAGRRKKYFQSSVGHLPQE</sequence>
<comment type="caution">
    <text evidence="1">The sequence shown here is derived from an EMBL/GenBank/DDBJ whole genome shotgun (WGS) entry which is preliminary data.</text>
</comment>
<evidence type="ECO:0000313" key="1">
    <source>
        <dbReference type="EMBL" id="MCO6044971.1"/>
    </source>
</evidence>